<name>A0A069PIT5_9BURK</name>
<sequence>MLALYIRFKLVASAKSQFLPHLDELIQAIATEPSFVRAVLNEDPNAENELVLFEVWNGSHDEWLALQPKKPYRSVYDHATKELIADKEVRFLSPIAIRNV</sequence>
<dbReference type="RefSeq" id="WP_035942032.1">
    <property type="nucleotide sequence ID" value="NZ_CADFFX010000027.1"/>
</dbReference>
<reference evidence="2 3" key="1">
    <citation type="submission" date="2014-03" db="EMBL/GenBank/DDBJ databases">
        <title>Draft Genome Sequences of Four Burkholderia Strains.</title>
        <authorList>
            <person name="Liu X.Y."/>
            <person name="Li C.X."/>
            <person name="Xu J.H."/>
        </authorList>
    </citation>
    <scope>NUCLEOTIDE SEQUENCE [LARGE SCALE GENOMIC DNA]</scope>
    <source>
        <strain evidence="2 3">DSM 50014</strain>
    </source>
</reference>
<gene>
    <name evidence="2" type="ORF">BG61_24185</name>
</gene>
<dbReference type="GO" id="GO:0004497">
    <property type="term" value="F:monooxygenase activity"/>
    <property type="evidence" value="ECO:0007669"/>
    <property type="project" value="UniProtKB-KW"/>
</dbReference>
<evidence type="ECO:0000313" key="3">
    <source>
        <dbReference type="Proteomes" id="UP000027466"/>
    </source>
</evidence>
<keyword evidence="3" id="KW-1185">Reference proteome</keyword>
<feature type="domain" description="ABM" evidence="1">
    <location>
        <begin position="1"/>
        <end position="57"/>
    </location>
</feature>
<dbReference type="Proteomes" id="UP000027466">
    <property type="component" value="Unassembled WGS sequence"/>
</dbReference>
<dbReference type="InterPro" id="IPR007138">
    <property type="entry name" value="ABM_dom"/>
</dbReference>
<dbReference type="SUPFAM" id="SSF54909">
    <property type="entry name" value="Dimeric alpha+beta barrel"/>
    <property type="match status" value="1"/>
</dbReference>
<dbReference type="AlphaFoldDB" id="A0A069PIT5"/>
<keyword evidence="2" id="KW-0503">Monooxygenase</keyword>
<comment type="caution">
    <text evidence="2">The sequence shown here is derived from an EMBL/GenBank/DDBJ whole genome shotgun (WGS) entry which is preliminary data.</text>
</comment>
<dbReference type="Gene3D" id="3.30.70.100">
    <property type="match status" value="1"/>
</dbReference>
<dbReference type="Pfam" id="PF03992">
    <property type="entry name" value="ABM"/>
    <property type="match status" value="1"/>
</dbReference>
<protein>
    <submittedName>
        <fullName evidence="2">Antibiotic biosynthesis monooxygenase</fullName>
    </submittedName>
</protein>
<dbReference type="EMBL" id="JFHC01000039">
    <property type="protein sequence ID" value="KDR40510.1"/>
    <property type="molecule type" value="Genomic_DNA"/>
</dbReference>
<keyword evidence="2" id="KW-0560">Oxidoreductase</keyword>
<evidence type="ECO:0000313" key="2">
    <source>
        <dbReference type="EMBL" id="KDR40510.1"/>
    </source>
</evidence>
<evidence type="ECO:0000259" key="1">
    <source>
        <dbReference type="Pfam" id="PF03992"/>
    </source>
</evidence>
<proteinExistence type="predicted"/>
<organism evidence="2 3">
    <name type="scientific">Caballeronia glathei</name>
    <dbReference type="NCBI Taxonomy" id="60547"/>
    <lineage>
        <taxon>Bacteria</taxon>
        <taxon>Pseudomonadati</taxon>
        <taxon>Pseudomonadota</taxon>
        <taxon>Betaproteobacteria</taxon>
        <taxon>Burkholderiales</taxon>
        <taxon>Burkholderiaceae</taxon>
        <taxon>Caballeronia</taxon>
    </lineage>
</organism>
<accession>A0A069PIT5</accession>
<dbReference type="InterPro" id="IPR011008">
    <property type="entry name" value="Dimeric_a/b-barrel"/>
</dbReference>